<dbReference type="PANTHER" id="PTHR12081:SF7">
    <property type="entry name" value="TRANSCRIPTION FACTOR EFL-3"/>
    <property type="match status" value="1"/>
</dbReference>
<evidence type="ECO:0000256" key="6">
    <source>
        <dbReference type="ARBA" id="ARBA00023163"/>
    </source>
</evidence>
<dbReference type="Gene3D" id="1.10.10.10">
    <property type="entry name" value="Winged helix-like DNA-binding domain superfamily/Winged helix DNA-binding domain"/>
    <property type="match status" value="2"/>
</dbReference>
<dbReference type="GO" id="GO:0000978">
    <property type="term" value="F:RNA polymerase II cis-regulatory region sequence-specific DNA binding"/>
    <property type="evidence" value="ECO:0007669"/>
    <property type="project" value="InterPro"/>
</dbReference>
<organism evidence="12 13">
    <name type="scientific">Lagenidium giganteum</name>
    <dbReference type="NCBI Taxonomy" id="4803"/>
    <lineage>
        <taxon>Eukaryota</taxon>
        <taxon>Sar</taxon>
        <taxon>Stramenopiles</taxon>
        <taxon>Oomycota</taxon>
        <taxon>Peronosporomycetes</taxon>
        <taxon>Pythiales</taxon>
        <taxon>Pythiaceae</taxon>
    </lineage>
</organism>
<evidence type="ECO:0000256" key="10">
    <source>
        <dbReference type="SAM" id="MobiDB-lite"/>
    </source>
</evidence>
<feature type="compositionally biased region" description="Polar residues" evidence="10">
    <location>
        <begin position="613"/>
        <end position="622"/>
    </location>
</feature>
<keyword evidence="6 9" id="KW-0804">Transcription</keyword>
<keyword evidence="13" id="KW-1185">Reference proteome</keyword>
<dbReference type="Proteomes" id="UP001146120">
    <property type="component" value="Unassembled WGS sequence"/>
</dbReference>
<accession>A0AAV2Z2U3</accession>
<dbReference type="FunFam" id="1.10.10.10:FF:000295">
    <property type="entry name" value="E2F transcription factor-like E2FE"/>
    <property type="match status" value="1"/>
</dbReference>
<evidence type="ECO:0000313" key="13">
    <source>
        <dbReference type="Proteomes" id="UP001146120"/>
    </source>
</evidence>
<gene>
    <name evidence="12" type="ORF">N0F65_008626</name>
</gene>
<comment type="similarity">
    <text evidence="2 9">Belongs to the E2F/DP family.</text>
</comment>
<evidence type="ECO:0000259" key="11">
    <source>
        <dbReference type="SMART" id="SM01372"/>
    </source>
</evidence>
<comment type="caution">
    <text evidence="12">The sequence shown here is derived from an EMBL/GenBank/DDBJ whole genome shotgun (WGS) entry which is preliminary data.</text>
</comment>
<keyword evidence="7 9" id="KW-0539">Nucleus</keyword>
<evidence type="ECO:0000256" key="9">
    <source>
        <dbReference type="RuleBase" id="RU003796"/>
    </source>
</evidence>
<dbReference type="InterPro" id="IPR036388">
    <property type="entry name" value="WH-like_DNA-bd_sf"/>
</dbReference>
<feature type="compositionally biased region" description="Polar residues" evidence="10">
    <location>
        <begin position="437"/>
        <end position="447"/>
    </location>
</feature>
<feature type="region of interest" description="Disordered" evidence="10">
    <location>
        <begin position="394"/>
        <end position="463"/>
    </location>
</feature>
<reference evidence="12" key="1">
    <citation type="submission" date="2022-11" db="EMBL/GenBank/DDBJ databases">
        <authorList>
            <person name="Morgan W.R."/>
            <person name="Tartar A."/>
        </authorList>
    </citation>
    <scope>NUCLEOTIDE SEQUENCE</scope>
    <source>
        <strain evidence="12">ARSEF 373</strain>
    </source>
</reference>
<comment type="subcellular location">
    <subcellularLocation>
        <location evidence="1 9">Nucleus</location>
    </subcellularLocation>
</comment>
<dbReference type="EMBL" id="DAKRPA010000075">
    <property type="protein sequence ID" value="DAZ99883.1"/>
    <property type="molecule type" value="Genomic_DNA"/>
</dbReference>
<feature type="compositionally biased region" description="Basic residues" evidence="10">
    <location>
        <begin position="48"/>
        <end position="59"/>
    </location>
</feature>
<evidence type="ECO:0000256" key="1">
    <source>
        <dbReference type="ARBA" id="ARBA00004123"/>
    </source>
</evidence>
<feature type="compositionally biased region" description="Basic and acidic residues" evidence="10">
    <location>
        <begin position="449"/>
        <end position="460"/>
    </location>
</feature>
<dbReference type="SUPFAM" id="SSF46785">
    <property type="entry name" value="Winged helix' DNA-binding domain"/>
    <property type="match status" value="2"/>
</dbReference>
<proteinExistence type="inferred from homology"/>
<evidence type="ECO:0000256" key="4">
    <source>
        <dbReference type="ARBA" id="ARBA00023015"/>
    </source>
</evidence>
<dbReference type="InterPro" id="IPR003316">
    <property type="entry name" value="E2F_WHTH_DNA-bd_dom"/>
</dbReference>
<dbReference type="SMART" id="SM01372">
    <property type="entry name" value="E2F_TDP"/>
    <property type="match status" value="2"/>
</dbReference>
<evidence type="ECO:0000256" key="8">
    <source>
        <dbReference type="ARBA" id="ARBA00023306"/>
    </source>
</evidence>
<feature type="compositionally biased region" description="Polar residues" evidence="10">
    <location>
        <begin position="29"/>
        <end position="40"/>
    </location>
</feature>
<keyword evidence="8" id="KW-0131">Cell cycle</keyword>
<name>A0AAV2Z2U3_9STRA</name>
<protein>
    <recommendedName>
        <fullName evidence="11">E2F/DP family winged-helix DNA-binding domain-containing protein</fullName>
    </recommendedName>
</protein>
<dbReference type="FunFam" id="1.10.10.10:FF:000073">
    <property type="entry name" value="E2F transcription factor 8"/>
    <property type="match status" value="1"/>
</dbReference>
<keyword evidence="4 9" id="KW-0805">Transcription regulation</keyword>
<feature type="compositionally biased region" description="Basic and acidic residues" evidence="10">
    <location>
        <begin position="91"/>
        <end position="103"/>
    </location>
</feature>
<feature type="compositionally biased region" description="Basic and acidic residues" evidence="10">
    <location>
        <begin position="427"/>
        <end position="436"/>
    </location>
</feature>
<dbReference type="PANTHER" id="PTHR12081">
    <property type="entry name" value="TRANSCRIPTION FACTOR E2F"/>
    <property type="match status" value="1"/>
</dbReference>
<feature type="compositionally biased region" description="Polar residues" evidence="10">
    <location>
        <begin position="630"/>
        <end position="652"/>
    </location>
</feature>
<keyword evidence="3" id="KW-0678">Repressor</keyword>
<feature type="region of interest" description="Disordered" evidence="10">
    <location>
        <begin position="590"/>
        <end position="652"/>
    </location>
</feature>
<evidence type="ECO:0000256" key="2">
    <source>
        <dbReference type="ARBA" id="ARBA00010940"/>
    </source>
</evidence>
<feature type="domain" description="E2F/DP family winged-helix DNA-binding" evidence="11">
    <location>
        <begin position="259"/>
        <end position="343"/>
    </location>
</feature>
<evidence type="ECO:0000256" key="5">
    <source>
        <dbReference type="ARBA" id="ARBA00023125"/>
    </source>
</evidence>
<feature type="region of interest" description="Disordered" evidence="10">
    <location>
        <begin position="342"/>
        <end position="381"/>
    </location>
</feature>
<dbReference type="AlphaFoldDB" id="A0AAV2Z2U3"/>
<dbReference type="GO" id="GO:0090575">
    <property type="term" value="C:RNA polymerase II transcription regulator complex"/>
    <property type="evidence" value="ECO:0007669"/>
    <property type="project" value="TreeGrafter"/>
</dbReference>
<keyword evidence="5 9" id="KW-0238">DNA-binding</keyword>
<feature type="region of interest" description="Disordered" evidence="10">
    <location>
        <begin position="29"/>
        <end position="127"/>
    </location>
</feature>
<evidence type="ECO:0000256" key="3">
    <source>
        <dbReference type="ARBA" id="ARBA00022491"/>
    </source>
</evidence>
<evidence type="ECO:0000256" key="7">
    <source>
        <dbReference type="ARBA" id="ARBA00023242"/>
    </source>
</evidence>
<dbReference type="GO" id="GO:0000981">
    <property type="term" value="F:DNA-binding transcription factor activity, RNA polymerase II-specific"/>
    <property type="evidence" value="ECO:0007669"/>
    <property type="project" value="TreeGrafter"/>
</dbReference>
<feature type="domain" description="E2F/DP family winged-helix DNA-binding" evidence="11">
    <location>
        <begin position="140"/>
        <end position="205"/>
    </location>
</feature>
<reference evidence="12" key="2">
    <citation type="journal article" date="2023" name="Microbiol Resour">
        <title>Decontamination and Annotation of the Draft Genome Sequence of the Oomycete Lagenidium giganteum ARSEF 373.</title>
        <authorList>
            <person name="Morgan W.R."/>
            <person name="Tartar A."/>
        </authorList>
    </citation>
    <scope>NUCLEOTIDE SEQUENCE</scope>
    <source>
        <strain evidence="12">ARSEF 373</strain>
    </source>
</reference>
<dbReference type="Pfam" id="PF02319">
    <property type="entry name" value="WHD_E2F_TDP"/>
    <property type="match status" value="2"/>
</dbReference>
<evidence type="ECO:0000313" key="12">
    <source>
        <dbReference type="EMBL" id="DAZ99883.1"/>
    </source>
</evidence>
<dbReference type="InterPro" id="IPR036390">
    <property type="entry name" value="WH_DNA-bd_sf"/>
</dbReference>
<dbReference type="InterPro" id="IPR015633">
    <property type="entry name" value="E2F"/>
</dbReference>
<sequence>MGCVCERTIHHPSPNRTEAAAAMMHLFTSSKSDDGNSTETVDPASATKPKRKYVRKAPRKLNTGTTKKGAKAAVLSPGKENITSNQSGHSSRREEGSAPEKGKLATPNKAAEGDPQSETGSPEWKENDDARFFPFREYNRKDKSLGLLCENFLNLYRDDKIGEICLDRAAVHLGVERRRIYDIVNILESIHLVSRKSKNLYNWHGLCALPSSIDEMKRSQSSWGDTLTHSVLQQRYIAAQTDLAINGSSAAEFNLKGRRGGKSLSKLSQMFVQLFLRKEHIIIPLDQAAKELIQLEDNESEEDRLLKTKIRRLYDVANVLVSVGLIEKLQLSTSRKPVFRWKQRNGDDKDAEANKAAAPASSTDEAVEIKSEDEDGPPTLNRLRIFRKRAVGDNEGVESTEELDTVKTSQSCDSDHFDDCSDSQPEVSKKRQREEVSATTDEASLSQVEKPDQKRAKVDQDPQVEAATAPVTLLKFDAGNVPVHPQVILQEQQEHVRLYMQQYIREYVDFMIIQQARADPASAQPTGQAAAAIAQPPAVGDLHHTPVSMPALANRVTSELAGSIQDILFSNNNTSPQSVADLFQMGSRLPAKTGGSGHSSAVSTPVDLRKQSKSMSANSTPGSVRGANHSPIQPRNLISTLQPSEMSETSEP</sequence>
<feature type="compositionally biased region" description="Basic and acidic residues" evidence="10">
    <location>
        <begin position="344"/>
        <end position="353"/>
    </location>
</feature>